<evidence type="ECO:0000256" key="3">
    <source>
        <dbReference type="ARBA" id="ARBA00022692"/>
    </source>
</evidence>
<dbReference type="PANTHER" id="PTHR43791:SF103">
    <property type="entry name" value="MAJOR FACILITATOR SUPERFAMILY (MFS) PROFILE DOMAIN-CONTAINING PROTEIN-RELATED"/>
    <property type="match status" value="1"/>
</dbReference>
<comment type="similarity">
    <text evidence="6">Belongs to the major facilitator superfamily. Allantoate permease family.</text>
</comment>
<dbReference type="OrthoDB" id="6730379at2759"/>
<accession>A0A507B6E6</accession>
<evidence type="ECO:0000256" key="8">
    <source>
        <dbReference type="SAM" id="Phobius"/>
    </source>
</evidence>
<feature type="transmembrane region" description="Helical" evidence="8">
    <location>
        <begin position="314"/>
        <end position="337"/>
    </location>
</feature>
<evidence type="ECO:0000256" key="1">
    <source>
        <dbReference type="ARBA" id="ARBA00004141"/>
    </source>
</evidence>
<dbReference type="SUPFAM" id="SSF103473">
    <property type="entry name" value="MFS general substrate transporter"/>
    <property type="match status" value="1"/>
</dbReference>
<keyword evidence="5 8" id="KW-0472">Membrane</keyword>
<feature type="region of interest" description="Disordered" evidence="7">
    <location>
        <begin position="902"/>
        <end position="923"/>
    </location>
</feature>
<evidence type="ECO:0000313" key="9">
    <source>
        <dbReference type="EMBL" id="TPX12939.1"/>
    </source>
</evidence>
<protein>
    <recommendedName>
        <fullName evidence="11">Major facilitator superfamily (MFS) profile domain-containing protein</fullName>
    </recommendedName>
</protein>
<feature type="transmembrane region" description="Helical" evidence="8">
    <location>
        <begin position="178"/>
        <end position="198"/>
    </location>
</feature>
<evidence type="ECO:0008006" key="11">
    <source>
        <dbReference type="Google" id="ProtNLM"/>
    </source>
</evidence>
<keyword evidence="2" id="KW-0813">Transport</keyword>
<feature type="compositionally biased region" description="Basic and acidic residues" evidence="7">
    <location>
        <begin position="10"/>
        <end position="23"/>
    </location>
</feature>
<dbReference type="Gene3D" id="1.20.1250.20">
    <property type="entry name" value="MFS general substrate transporter like domains"/>
    <property type="match status" value="1"/>
</dbReference>
<dbReference type="GeneID" id="41974031"/>
<keyword evidence="10" id="KW-1185">Reference proteome</keyword>
<keyword evidence="3 8" id="KW-0812">Transmembrane</keyword>
<evidence type="ECO:0000256" key="4">
    <source>
        <dbReference type="ARBA" id="ARBA00022989"/>
    </source>
</evidence>
<dbReference type="FunFam" id="1.20.1250.20:FF:000064">
    <property type="entry name" value="MFS allantoate transporter"/>
    <property type="match status" value="1"/>
</dbReference>
<feature type="transmembrane region" description="Helical" evidence="8">
    <location>
        <begin position="210"/>
        <end position="229"/>
    </location>
</feature>
<feature type="transmembrane region" description="Helical" evidence="8">
    <location>
        <begin position="374"/>
        <end position="392"/>
    </location>
</feature>
<dbReference type="InterPro" id="IPR036259">
    <property type="entry name" value="MFS_trans_sf"/>
</dbReference>
<dbReference type="PANTHER" id="PTHR43791">
    <property type="entry name" value="PERMEASE-RELATED"/>
    <property type="match status" value="1"/>
</dbReference>
<feature type="transmembrane region" description="Helical" evidence="8">
    <location>
        <begin position="343"/>
        <end position="362"/>
    </location>
</feature>
<evidence type="ECO:0000256" key="2">
    <source>
        <dbReference type="ARBA" id="ARBA00022448"/>
    </source>
</evidence>
<dbReference type="GO" id="GO:0022857">
    <property type="term" value="F:transmembrane transporter activity"/>
    <property type="evidence" value="ECO:0007669"/>
    <property type="project" value="InterPro"/>
</dbReference>
<evidence type="ECO:0000313" key="10">
    <source>
        <dbReference type="Proteomes" id="UP000319257"/>
    </source>
</evidence>
<keyword evidence="4 8" id="KW-1133">Transmembrane helix</keyword>
<feature type="transmembrane region" description="Helical" evidence="8">
    <location>
        <begin position="278"/>
        <end position="302"/>
    </location>
</feature>
<feature type="transmembrane region" description="Helical" evidence="8">
    <location>
        <begin position="147"/>
        <end position="166"/>
    </location>
</feature>
<feature type="transmembrane region" description="Helical" evidence="8">
    <location>
        <begin position="87"/>
        <end position="105"/>
    </location>
</feature>
<dbReference type="EMBL" id="SKBQ01000038">
    <property type="protein sequence ID" value="TPX12939.1"/>
    <property type="molecule type" value="Genomic_DNA"/>
</dbReference>
<dbReference type="RefSeq" id="XP_030994650.1">
    <property type="nucleotide sequence ID" value="XM_031141232.1"/>
</dbReference>
<dbReference type="InParanoid" id="A0A507B6E6"/>
<comment type="caution">
    <text evidence="9">The sequence shown here is derived from an EMBL/GenBank/DDBJ whole genome shotgun (WGS) entry which is preliminary data.</text>
</comment>
<feature type="transmembrane region" description="Helical" evidence="8">
    <location>
        <begin position="117"/>
        <end position="135"/>
    </location>
</feature>
<organism evidence="9 10">
    <name type="scientific">Thyridium curvatum</name>
    <dbReference type="NCBI Taxonomy" id="1093900"/>
    <lineage>
        <taxon>Eukaryota</taxon>
        <taxon>Fungi</taxon>
        <taxon>Dikarya</taxon>
        <taxon>Ascomycota</taxon>
        <taxon>Pezizomycotina</taxon>
        <taxon>Sordariomycetes</taxon>
        <taxon>Sordariomycetidae</taxon>
        <taxon>Thyridiales</taxon>
        <taxon>Thyridiaceae</taxon>
        <taxon>Thyridium</taxon>
    </lineage>
</organism>
<gene>
    <name evidence="9" type="ORF">E0L32_006584</name>
</gene>
<evidence type="ECO:0000256" key="5">
    <source>
        <dbReference type="ARBA" id="ARBA00023136"/>
    </source>
</evidence>
<sequence length="1030" mass="116110">MDADIAYRAGGKDDVSPHEKSDLAAENGTAEDTLSPEHEKQLVRKIDLHLMPILIASYGLQYLDKTSLAYSAILGLRQDLKLVGQEYSWTSSIFYVGYLVASYPISLGFVKFPLGKYLSILMLLWGIVLTLHAVANNYASLMVLRTLLGVFESAISPGFSLITGMWYTPHEHVSRHSIWFAGNASASIIGSMIAYGILKYHGPIAQWKMLFLIFGLITVAWSILMFFVLPDSPSTAKFLTTSEREFAALRPKKFQRTTQTKKWDRGQFLEALKDVKTWWFFLFSFIICIPNGGTTSFSTIIIQSFGYDTYQTILMGLPASAFQLATVALAAVFTTYIRGTRHIALILIFLMAIAGILMIKLLPDSQKLSRLAGFWLISAIAPAFPLMLSLAASNFAGFTKKSTVMALIFLAYCAGNLAGPQFFINTEAPSYHMGLMSGRKPEQQIYRGQGSQAQSNYIYPAQPQYQPILSCSIYSFFSVKMQSANMDDIMLLVFDELVGDATTLARVGLVSRSWRTLSLPFLFRDINLSCHNNGRLPEHEDPSFPLLFGVVMSDYSDRYRPRNLVTRQRAFLRLMTERPELATKVKAFAWTLVWQDFDDEGLGDIDLRTWYVFGLMRNVARLDLASLHEIGWEPFIRQNPSRLFPAVTHLRLVGWMHRGLVKAILSSLDTSRLVYLNLDHLQDEGALPNGKPMEDDWARESLYSLDASEDIDDDLFARQEMGGVAIFPGPMWYPLRLLREQSLASMSHLHVRLGPVDRQIDRRNYFCMFKELSDFIRSAKDTLRDIHIGLGEAPHQHCPDEHLRNICGTYRARIGTYRAFSFHMASILLHHLLPALTEESYPLLTRVDLEGFRVIQTGGSSWSSHHDLTWQYIRACPFVDEEFIKKANIDYRQPFVGGGERPTKVIKPSRTCPQSRGEHQRLESQERAAVRKEGHVSPAVTISFAVLAVDVSDAIVILSKTLESLAHAVASDVADGIVLTITAGQYCYRDTDDSDSRRCVTYNDRNELAHQALPLLEHHIIQNGSDLEID</sequence>
<dbReference type="InterPro" id="IPR011701">
    <property type="entry name" value="MFS"/>
</dbReference>
<dbReference type="AlphaFoldDB" id="A0A507B6E6"/>
<name>A0A507B6E6_9PEZI</name>
<feature type="region of interest" description="Disordered" evidence="7">
    <location>
        <begin position="9"/>
        <end position="36"/>
    </location>
</feature>
<dbReference type="Pfam" id="PF07690">
    <property type="entry name" value="MFS_1"/>
    <property type="match status" value="1"/>
</dbReference>
<reference evidence="9 10" key="1">
    <citation type="submission" date="2019-06" db="EMBL/GenBank/DDBJ databases">
        <title>Draft genome sequence of the filamentous fungus Phialemoniopsis curvata isolated from diesel fuel.</title>
        <authorList>
            <person name="Varaljay V.A."/>
            <person name="Lyon W.J."/>
            <person name="Crouch A.L."/>
            <person name="Drake C.E."/>
            <person name="Hollomon J.M."/>
            <person name="Nadeau L.J."/>
            <person name="Nunn H.S."/>
            <person name="Stevenson B.S."/>
            <person name="Bojanowski C.L."/>
            <person name="Crookes-Goodson W.J."/>
        </authorList>
    </citation>
    <scope>NUCLEOTIDE SEQUENCE [LARGE SCALE GENOMIC DNA]</scope>
    <source>
        <strain evidence="9 10">D216</strain>
    </source>
</reference>
<evidence type="ECO:0000256" key="6">
    <source>
        <dbReference type="ARBA" id="ARBA00037968"/>
    </source>
</evidence>
<proteinExistence type="inferred from homology"/>
<feature type="transmembrane region" description="Helical" evidence="8">
    <location>
        <begin position="404"/>
        <end position="424"/>
    </location>
</feature>
<dbReference type="Proteomes" id="UP000319257">
    <property type="component" value="Unassembled WGS sequence"/>
</dbReference>
<evidence type="ECO:0000256" key="7">
    <source>
        <dbReference type="SAM" id="MobiDB-lite"/>
    </source>
</evidence>
<comment type="subcellular location">
    <subcellularLocation>
        <location evidence="1">Membrane</location>
        <topology evidence="1">Multi-pass membrane protein</topology>
    </subcellularLocation>
</comment>
<dbReference type="GO" id="GO:0016020">
    <property type="term" value="C:membrane"/>
    <property type="evidence" value="ECO:0007669"/>
    <property type="project" value="UniProtKB-SubCell"/>
</dbReference>